<organism evidence="3 4">
    <name type="scientific">Cyclostephanos tholiformis</name>
    <dbReference type="NCBI Taxonomy" id="382380"/>
    <lineage>
        <taxon>Eukaryota</taxon>
        <taxon>Sar</taxon>
        <taxon>Stramenopiles</taxon>
        <taxon>Ochrophyta</taxon>
        <taxon>Bacillariophyta</taxon>
        <taxon>Coscinodiscophyceae</taxon>
        <taxon>Thalassiosirophycidae</taxon>
        <taxon>Stephanodiscales</taxon>
        <taxon>Stephanodiscaceae</taxon>
        <taxon>Cyclostephanos</taxon>
    </lineage>
</organism>
<name>A0ABD3RNH5_9STRA</name>
<feature type="region of interest" description="Disordered" evidence="1">
    <location>
        <begin position="1"/>
        <end position="43"/>
    </location>
</feature>
<evidence type="ECO:0000313" key="4">
    <source>
        <dbReference type="Proteomes" id="UP001530377"/>
    </source>
</evidence>
<feature type="domain" description="C2H2-type" evidence="2">
    <location>
        <begin position="266"/>
        <end position="288"/>
    </location>
</feature>
<feature type="region of interest" description="Disordered" evidence="1">
    <location>
        <begin position="314"/>
        <end position="383"/>
    </location>
</feature>
<proteinExistence type="predicted"/>
<dbReference type="EMBL" id="JALLPB020000212">
    <property type="protein sequence ID" value="KAL3812171.1"/>
    <property type="molecule type" value="Genomic_DNA"/>
</dbReference>
<evidence type="ECO:0000256" key="1">
    <source>
        <dbReference type="SAM" id="MobiDB-lite"/>
    </source>
</evidence>
<sequence>MSTESLLPVVPTAPSASTGETSSSPPPPLTSTTAPGKIFASRSELKEHYRSDWHRYNLRRREAGLNMLNESDFRNRLDAAMSLRKEKDEREERNGMGHIKHRDEIGRRSGNGGGGGDQKGGRRTRTDGGGGGGDGTGKRNNSRRRKPAFAADRGGITMATTTTTTMMMDEDDAVANDGADVDALDGVVGVEGAKDVEAMGETMEEGPPEINPNQSLFDNKISSNPETNLSYMKMKYSFFLPDYDCLVDLEGFLGYCNEKVRWGNTCLCCQRTFSTHEGTMKHMRDKRHCRILYERGVDMEEYDVFYDYSRMGMEGEGGGEGDDDDDDDVVVPRKKAGTRRIVGNDAAMEGKDEEEEEEEWEDVSDEDDASMDNVDEDDDEDDDDLYDVYEREINTRGIDITPLGELIFPDGRIVGHRALARYYRQRYAPDRMERAAVRHARMAADDRLYNGRVVNLHRLHDGGDVGGGGGGGKGGGAVGTSAALTVLGRTTTSSSSSSFGSMIPPGRRDGGGILVPEGSGGGKGGYTSLSLYRYRAAIKKQRREDDRGRRLQYRSRMNMNKMNKKGNNIATGVVTSHMPR</sequence>
<comment type="caution">
    <text evidence="3">The sequence shown here is derived from an EMBL/GenBank/DDBJ whole genome shotgun (WGS) entry which is preliminary data.</text>
</comment>
<dbReference type="InterPro" id="IPR036236">
    <property type="entry name" value="Znf_C2H2_sf"/>
</dbReference>
<dbReference type="GO" id="GO:0042273">
    <property type="term" value="P:ribosomal large subunit biogenesis"/>
    <property type="evidence" value="ECO:0007669"/>
    <property type="project" value="UniProtKB-ARBA"/>
</dbReference>
<dbReference type="InterPro" id="IPR041661">
    <property type="entry name" value="ZN622/Rei1/Reh1_Znf-C2H2"/>
</dbReference>
<feature type="region of interest" description="Disordered" evidence="1">
    <location>
        <begin position="84"/>
        <end position="152"/>
    </location>
</feature>
<dbReference type="Pfam" id="PF12756">
    <property type="entry name" value="zf-C2H2_2"/>
    <property type="match status" value="1"/>
</dbReference>
<feature type="compositionally biased region" description="Basic and acidic residues" evidence="1">
    <location>
        <begin position="84"/>
        <end position="107"/>
    </location>
</feature>
<dbReference type="Proteomes" id="UP001530377">
    <property type="component" value="Unassembled WGS sequence"/>
</dbReference>
<accession>A0ABD3RNH5</accession>
<dbReference type="SUPFAM" id="SSF57667">
    <property type="entry name" value="beta-beta-alpha zinc fingers"/>
    <property type="match status" value="1"/>
</dbReference>
<feature type="compositionally biased region" description="Acidic residues" evidence="1">
    <location>
        <begin position="351"/>
        <end position="383"/>
    </location>
</feature>
<dbReference type="PANTHER" id="PTHR13182">
    <property type="entry name" value="ZINC FINGER PROTEIN 622"/>
    <property type="match status" value="1"/>
</dbReference>
<dbReference type="InterPro" id="IPR013087">
    <property type="entry name" value="Znf_C2H2_type"/>
</dbReference>
<feature type="compositionally biased region" description="Low complexity" evidence="1">
    <location>
        <begin position="12"/>
        <end position="23"/>
    </location>
</feature>
<protein>
    <recommendedName>
        <fullName evidence="2">C2H2-type domain-containing protein</fullName>
    </recommendedName>
</protein>
<dbReference type="InterPro" id="IPR040025">
    <property type="entry name" value="Znf622/Rei1/Reh1"/>
</dbReference>
<reference evidence="3 4" key="1">
    <citation type="submission" date="2024-10" db="EMBL/GenBank/DDBJ databases">
        <title>Updated reference genomes for cyclostephanoid diatoms.</title>
        <authorList>
            <person name="Roberts W.R."/>
            <person name="Alverson A.J."/>
        </authorList>
    </citation>
    <scope>NUCLEOTIDE SEQUENCE [LARGE SCALE GENOMIC DNA]</scope>
    <source>
        <strain evidence="3 4">AJA228-03</strain>
    </source>
</reference>
<dbReference type="PROSITE" id="PS00028">
    <property type="entry name" value="ZINC_FINGER_C2H2_1"/>
    <property type="match status" value="1"/>
</dbReference>
<keyword evidence="4" id="KW-1185">Reference proteome</keyword>
<gene>
    <name evidence="3" type="ORF">ACHAXA_011857</name>
</gene>
<feature type="compositionally biased region" description="Acidic residues" evidence="1">
    <location>
        <begin position="317"/>
        <end position="329"/>
    </location>
</feature>
<evidence type="ECO:0000259" key="2">
    <source>
        <dbReference type="PROSITE" id="PS00028"/>
    </source>
</evidence>
<dbReference type="AlphaFoldDB" id="A0ABD3RNH5"/>
<feature type="compositionally biased region" description="Gly residues" evidence="1">
    <location>
        <begin position="109"/>
        <end position="118"/>
    </location>
</feature>
<dbReference type="PANTHER" id="PTHR13182:SF8">
    <property type="entry name" value="CYTOPLASMIC 60S SUBUNIT BIOGENESIS FACTOR ZNF622"/>
    <property type="match status" value="1"/>
</dbReference>
<feature type="region of interest" description="Disordered" evidence="1">
    <location>
        <begin position="489"/>
        <end position="509"/>
    </location>
</feature>
<evidence type="ECO:0000313" key="3">
    <source>
        <dbReference type="EMBL" id="KAL3812171.1"/>
    </source>
</evidence>